<accession>A0AAV3TVM2</accession>
<name>A0AAV3TVM2_9ALTE</name>
<dbReference type="PANTHER" id="PTHR43798:SF14">
    <property type="entry name" value="SERINE HYDROLASE-LIKE PROTEIN DDB_G0286239"/>
    <property type="match status" value="1"/>
</dbReference>
<protein>
    <submittedName>
        <fullName evidence="4">Alpha/beta fold hydrolase</fullName>
    </submittedName>
</protein>
<gene>
    <name evidence="4" type="ORF">GCM10025791_00590</name>
</gene>
<dbReference type="RefSeq" id="WP_345415249.1">
    <property type="nucleotide sequence ID" value="NZ_AP031496.1"/>
</dbReference>
<dbReference type="GO" id="GO:0016020">
    <property type="term" value="C:membrane"/>
    <property type="evidence" value="ECO:0007669"/>
    <property type="project" value="TreeGrafter"/>
</dbReference>
<dbReference type="InterPro" id="IPR000073">
    <property type="entry name" value="AB_hydrolase_1"/>
</dbReference>
<dbReference type="GO" id="GO:0016787">
    <property type="term" value="F:hydrolase activity"/>
    <property type="evidence" value="ECO:0007669"/>
    <property type="project" value="UniProtKB-KW"/>
</dbReference>
<dbReference type="Gene3D" id="3.40.50.1820">
    <property type="entry name" value="alpha/beta hydrolase"/>
    <property type="match status" value="1"/>
</dbReference>
<organism evidence="4 5">
    <name type="scientific">Halioxenophilus aromaticivorans</name>
    <dbReference type="NCBI Taxonomy" id="1306992"/>
    <lineage>
        <taxon>Bacteria</taxon>
        <taxon>Pseudomonadati</taxon>
        <taxon>Pseudomonadota</taxon>
        <taxon>Gammaproteobacteria</taxon>
        <taxon>Alteromonadales</taxon>
        <taxon>Alteromonadaceae</taxon>
        <taxon>Halioxenophilus</taxon>
    </lineage>
</organism>
<dbReference type="Proteomes" id="UP001409585">
    <property type="component" value="Unassembled WGS sequence"/>
</dbReference>
<comment type="similarity">
    <text evidence="1">Belongs to the AB hydrolase superfamily.</text>
</comment>
<evidence type="ECO:0000256" key="2">
    <source>
        <dbReference type="ARBA" id="ARBA00022801"/>
    </source>
</evidence>
<dbReference type="Pfam" id="PF00561">
    <property type="entry name" value="Abhydrolase_1"/>
    <property type="match status" value="1"/>
</dbReference>
<keyword evidence="5" id="KW-1185">Reference proteome</keyword>
<dbReference type="AlphaFoldDB" id="A0AAV3TVM2"/>
<dbReference type="PRINTS" id="PR00111">
    <property type="entry name" value="ABHYDROLASE"/>
</dbReference>
<sequence>MAYVEHQFELEHLQLSARIWGQGNQRKVIALHGWLDNCASFNQLAPKLNAEIVALDLAGHGLSGRRNNMAPYNIWEDVVEIFAVANAMGWEAFSLIGHSRGAMIAALAAGSWPERVQSLVLLDGIWPQPEPLENAPQQLARSVKIMLSSNRKRATVYPTRDKAIHARMNSAWPILQSSAEAFAERGVVADQGGYIWCADPKLQLPSAVKLSQEQIEAFVGRISANILLVLAEDGVLVKMPELAPQLDDWPKINTLQLPGSHHFHMEGQEADIAQGIAAFWAD</sequence>
<dbReference type="SUPFAM" id="SSF53474">
    <property type="entry name" value="alpha/beta-Hydrolases"/>
    <property type="match status" value="1"/>
</dbReference>
<dbReference type="InterPro" id="IPR050266">
    <property type="entry name" value="AB_hydrolase_sf"/>
</dbReference>
<reference evidence="5" key="1">
    <citation type="journal article" date="2019" name="Int. J. Syst. Evol. Microbiol.">
        <title>The Global Catalogue of Microorganisms (GCM) 10K type strain sequencing project: providing services to taxonomists for standard genome sequencing and annotation.</title>
        <authorList>
            <consortium name="The Broad Institute Genomics Platform"/>
            <consortium name="The Broad Institute Genome Sequencing Center for Infectious Disease"/>
            <person name="Wu L."/>
            <person name="Ma J."/>
        </authorList>
    </citation>
    <scope>NUCLEOTIDE SEQUENCE [LARGE SCALE GENOMIC DNA]</scope>
    <source>
        <strain evidence="5">JCM 19134</strain>
    </source>
</reference>
<dbReference type="InterPro" id="IPR029058">
    <property type="entry name" value="AB_hydrolase_fold"/>
</dbReference>
<dbReference type="PANTHER" id="PTHR43798">
    <property type="entry name" value="MONOACYLGLYCEROL LIPASE"/>
    <property type="match status" value="1"/>
</dbReference>
<evidence type="ECO:0000313" key="4">
    <source>
        <dbReference type="EMBL" id="GAA4928828.1"/>
    </source>
</evidence>
<evidence type="ECO:0000256" key="1">
    <source>
        <dbReference type="ARBA" id="ARBA00008645"/>
    </source>
</evidence>
<dbReference type="EMBL" id="BAABLX010000001">
    <property type="protein sequence ID" value="GAA4928828.1"/>
    <property type="molecule type" value="Genomic_DNA"/>
</dbReference>
<keyword evidence="2 4" id="KW-0378">Hydrolase</keyword>
<evidence type="ECO:0000313" key="5">
    <source>
        <dbReference type="Proteomes" id="UP001409585"/>
    </source>
</evidence>
<evidence type="ECO:0000259" key="3">
    <source>
        <dbReference type="Pfam" id="PF00561"/>
    </source>
</evidence>
<proteinExistence type="inferred from homology"/>
<feature type="domain" description="AB hydrolase-1" evidence="3">
    <location>
        <begin position="28"/>
        <end position="142"/>
    </location>
</feature>
<comment type="caution">
    <text evidence="4">The sequence shown here is derived from an EMBL/GenBank/DDBJ whole genome shotgun (WGS) entry which is preliminary data.</text>
</comment>